<organism evidence="3 4">
    <name type="scientific">Mucilaginibacter hurinus</name>
    <dbReference type="NCBI Taxonomy" id="2201324"/>
    <lineage>
        <taxon>Bacteria</taxon>
        <taxon>Pseudomonadati</taxon>
        <taxon>Bacteroidota</taxon>
        <taxon>Sphingobacteriia</taxon>
        <taxon>Sphingobacteriales</taxon>
        <taxon>Sphingobacteriaceae</taxon>
        <taxon>Mucilaginibacter</taxon>
    </lineage>
</organism>
<keyword evidence="4" id="KW-1185">Reference proteome</keyword>
<evidence type="ECO:0000313" key="3">
    <source>
        <dbReference type="EMBL" id="RCH56428.1"/>
    </source>
</evidence>
<evidence type="ECO:0000313" key="4">
    <source>
        <dbReference type="Proteomes" id="UP000253209"/>
    </source>
</evidence>
<reference evidence="3 4" key="1">
    <citation type="submission" date="2018-05" db="EMBL/GenBank/DDBJ databases">
        <title>Mucilaginibacter hurinus sp. nov., isolated from briquette warehouse soil.</title>
        <authorList>
            <person name="Choi L."/>
        </authorList>
    </citation>
    <scope>NUCLEOTIDE SEQUENCE [LARGE SCALE GENOMIC DNA]</scope>
    <source>
        <strain evidence="3 4">ZR32</strain>
    </source>
</reference>
<feature type="chain" id="PRO_5016983832" description="Outer membrane protein beta-barrel domain-containing protein" evidence="1">
    <location>
        <begin position="20"/>
        <end position="221"/>
    </location>
</feature>
<name>A0A367GTC4_9SPHI</name>
<accession>A0A367GTC4</accession>
<protein>
    <recommendedName>
        <fullName evidence="2">Outer membrane protein beta-barrel domain-containing protein</fullName>
    </recommendedName>
</protein>
<gene>
    <name evidence="3" type="ORF">DJ568_00785</name>
</gene>
<dbReference type="Pfam" id="PF13568">
    <property type="entry name" value="OMP_b-brl_2"/>
    <property type="match status" value="1"/>
</dbReference>
<feature type="signal peptide" evidence="1">
    <location>
        <begin position="1"/>
        <end position="19"/>
    </location>
</feature>
<sequence length="221" mass="24178">MKKYLLSLCFVALFLTAYSQKTEVIIKGGINLGQFRYPGKHSDFAISGETVTGYQAGIALDLDISNSVSVQPGLSFIRTGTKYRLGGYPNNYEDGTIKINYLQLPVNFLYHLPVSAHDIHFGGGPFIGYALSGIFKKTNRTYNPGSDVPVVTESDGDLKFGGDINENYKRLNYGIGFTAGITLKNSLMFNINYDIGLTNISNSSIKAHTNILGISVGYVFK</sequence>
<evidence type="ECO:0000259" key="2">
    <source>
        <dbReference type="Pfam" id="PF13568"/>
    </source>
</evidence>
<dbReference type="OrthoDB" id="1150878at2"/>
<dbReference type="InterPro" id="IPR025665">
    <property type="entry name" value="Beta-barrel_OMP_2"/>
</dbReference>
<dbReference type="Proteomes" id="UP000253209">
    <property type="component" value="Unassembled WGS sequence"/>
</dbReference>
<feature type="domain" description="Outer membrane protein beta-barrel" evidence="2">
    <location>
        <begin position="20"/>
        <end position="201"/>
    </location>
</feature>
<evidence type="ECO:0000256" key="1">
    <source>
        <dbReference type="SAM" id="SignalP"/>
    </source>
</evidence>
<keyword evidence="1" id="KW-0732">Signal</keyword>
<proteinExistence type="predicted"/>
<dbReference type="RefSeq" id="WP_114003325.1">
    <property type="nucleotide sequence ID" value="NZ_QGDC01000001.1"/>
</dbReference>
<comment type="caution">
    <text evidence="3">The sequence shown here is derived from an EMBL/GenBank/DDBJ whole genome shotgun (WGS) entry which is preliminary data.</text>
</comment>
<dbReference type="EMBL" id="QGDC01000001">
    <property type="protein sequence ID" value="RCH56428.1"/>
    <property type="molecule type" value="Genomic_DNA"/>
</dbReference>
<dbReference type="AlphaFoldDB" id="A0A367GTC4"/>